<protein>
    <recommendedName>
        <fullName evidence="1">Photolyase/cryptochrome alpha/beta domain-containing protein</fullName>
    </recommendedName>
</protein>
<reference evidence="4" key="1">
    <citation type="journal article" date="2019" name="Gigascience">
        <title>De novo genome assembly of the endangered Acer yangbiense, a plant species with extremely small populations endemic to Yunnan Province, China.</title>
        <authorList>
            <person name="Yang J."/>
            <person name="Wariss H.M."/>
            <person name="Tao L."/>
            <person name="Zhang R."/>
            <person name="Yun Q."/>
            <person name="Hollingsworth P."/>
            <person name="Dao Z."/>
            <person name="Luo G."/>
            <person name="Guo H."/>
            <person name="Ma Y."/>
            <person name="Sun W."/>
        </authorList>
    </citation>
    <scope>NUCLEOTIDE SEQUENCE [LARGE SCALE GENOMIC DNA]</scope>
    <source>
        <strain evidence="4">cv. Malutang</strain>
    </source>
</reference>
<keyword evidence="4" id="KW-1185">Reference proteome</keyword>
<evidence type="ECO:0000313" key="4">
    <source>
        <dbReference type="Proteomes" id="UP000323000"/>
    </source>
</evidence>
<sequence length="79" mass="9353">MVYFSGLLQWNVKKICFEYDTDPYYQALDMKVKNYVSSAGIEVFSPVSHTLFNPADIIQKDEMDRRIRELTIELNNDRQ</sequence>
<accession>A0A5C7HQU8</accession>
<dbReference type="Gene3D" id="3.40.50.620">
    <property type="entry name" value="HUPs"/>
    <property type="match status" value="1"/>
</dbReference>
<name>A0A5C7HQU8_9ROSI</name>
<dbReference type="AlphaFoldDB" id="A0A5C7HQU8"/>
<dbReference type="InterPro" id="IPR006050">
    <property type="entry name" value="DNA_photolyase_N"/>
</dbReference>
<dbReference type="EMBL" id="VAHF01000012">
    <property type="protein sequence ID" value="TXG48555.1"/>
    <property type="molecule type" value="Genomic_DNA"/>
</dbReference>
<evidence type="ECO:0000259" key="1">
    <source>
        <dbReference type="Pfam" id="PF00875"/>
    </source>
</evidence>
<organism evidence="3 4">
    <name type="scientific">Acer yangbiense</name>
    <dbReference type="NCBI Taxonomy" id="1000413"/>
    <lineage>
        <taxon>Eukaryota</taxon>
        <taxon>Viridiplantae</taxon>
        <taxon>Streptophyta</taxon>
        <taxon>Embryophyta</taxon>
        <taxon>Tracheophyta</taxon>
        <taxon>Spermatophyta</taxon>
        <taxon>Magnoliopsida</taxon>
        <taxon>eudicotyledons</taxon>
        <taxon>Gunneridae</taxon>
        <taxon>Pentapetalae</taxon>
        <taxon>rosids</taxon>
        <taxon>malvids</taxon>
        <taxon>Sapindales</taxon>
        <taxon>Sapindaceae</taxon>
        <taxon>Hippocastanoideae</taxon>
        <taxon>Acereae</taxon>
        <taxon>Acer</taxon>
    </lineage>
</organism>
<dbReference type="InterPro" id="IPR014729">
    <property type="entry name" value="Rossmann-like_a/b/a_fold"/>
</dbReference>
<feature type="domain" description="Photolyase/cryptochrome alpha/beta" evidence="1">
    <location>
        <begin position="9"/>
        <end position="61"/>
    </location>
</feature>
<dbReference type="Proteomes" id="UP000323000">
    <property type="component" value="Chromosome 12"/>
</dbReference>
<evidence type="ECO:0000313" key="2">
    <source>
        <dbReference type="EMBL" id="TXG48555.1"/>
    </source>
</evidence>
<dbReference type="InterPro" id="IPR036155">
    <property type="entry name" value="Crypto/Photolyase_N_sf"/>
</dbReference>
<dbReference type="Proteomes" id="UP000323000">
    <property type="component" value="Chromosome 7"/>
</dbReference>
<proteinExistence type="predicted"/>
<comment type="caution">
    <text evidence="3">The sequence shown here is derived from an EMBL/GenBank/DDBJ whole genome shotgun (WGS) entry which is preliminary data.</text>
</comment>
<dbReference type="OrthoDB" id="435881at2759"/>
<dbReference type="EMBL" id="VAHF01000007">
    <property type="protein sequence ID" value="TXG58696.1"/>
    <property type="molecule type" value="Genomic_DNA"/>
</dbReference>
<reference evidence="3" key="2">
    <citation type="submission" date="2019-05" db="EMBL/GenBank/DDBJ databases">
        <authorList>
            <person name="Zhang R."/>
        </authorList>
    </citation>
    <scope>NUCLEOTIDE SEQUENCE [LARGE SCALE GENOMIC DNA]</scope>
    <source>
        <strain evidence="3">Malutang-1-2009seedling</strain>
        <tissue evidence="3">Leaf</tissue>
    </source>
</reference>
<evidence type="ECO:0000313" key="3">
    <source>
        <dbReference type="EMBL" id="TXG58696.1"/>
    </source>
</evidence>
<dbReference type="Pfam" id="PF00875">
    <property type="entry name" value="DNA_photolyase"/>
    <property type="match status" value="1"/>
</dbReference>
<gene>
    <name evidence="3" type="ORF">EZV62_016525</name>
    <name evidence="2" type="ORF">EZV62_024430</name>
</gene>
<dbReference type="SUPFAM" id="SSF52425">
    <property type="entry name" value="Cryptochrome/photolyase, N-terminal domain"/>
    <property type="match status" value="1"/>
</dbReference>